<dbReference type="AlphaFoldDB" id="I0GPT7"/>
<dbReference type="EMBL" id="AP012292">
    <property type="protein sequence ID" value="BAL82774.1"/>
    <property type="molecule type" value="Genomic_DNA"/>
</dbReference>
<accession>I0GPT7</accession>
<dbReference type="Proteomes" id="UP000007887">
    <property type="component" value="Chromosome"/>
</dbReference>
<reference evidence="1 2" key="1">
    <citation type="submission" date="2011-10" db="EMBL/GenBank/DDBJ databases">
        <title>Whole genome sequence of Selenomonas ruminantium subsp. lactilytica TAM6421.</title>
        <authorList>
            <person name="Oguchi A."/>
            <person name="Ankai A."/>
            <person name="Kaneko J."/>
            <person name="Yamada-Narita S."/>
            <person name="Fukui S."/>
            <person name="Takahashi M."/>
            <person name="Onodera T."/>
            <person name="Kojima S."/>
            <person name="Fushimi T."/>
            <person name="Abe N."/>
            <person name="Kamio Y."/>
            <person name="Yamazaki S."/>
            <person name="Fujita N."/>
        </authorList>
    </citation>
    <scope>NUCLEOTIDE SEQUENCE [LARGE SCALE GENOMIC DNA]</scope>
    <source>
        <strain evidence="2">NBRC 103574 / TAM6421</strain>
    </source>
</reference>
<dbReference type="InterPro" id="IPR027417">
    <property type="entry name" value="P-loop_NTPase"/>
</dbReference>
<evidence type="ECO:0000313" key="1">
    <source>
        <dbReference type="EMBL" id="BAL82774.1"/>
    </source>
</evidence>
<evidence type="ECO:0000313" key="2">
    <source>
        <dbReference type="Proteomes" id="UP000007887"/>
    </source>
</evidence>
<dbReference type="SUPFAM" id="SSF52540">
    <property type="entry name" value="P-loop containing nucleoside triphosphate hydrolases"/>
    <property type="match status" value="2"/>
</dbReference>
<proteinExistence type="predicted"/>
<protein>
    <submittedName>
        <fullName evidence="1">Uncharacterized protein</fullName>
    </submittedName>
</protein>
<organism evidence="1 2">
    <name type="scientific">Selenomonas ruminantium subsp. lactilytica (strain NBRC 103574 / TAM6421)</name>
    <dbReference type="NCBI Taxonomy" id="927704"/>
    <lineage>
        <taxon>Bacteria</taxon>
        <taxon>Bacillati</taxon>
        <taxon>Bacillota</taxon>
        <taxon>Negativicutes</taxon>
        <taxon>Selenomonadales</taxon>
        <taxon>Selenomonadaceae</taxon>
        <taxon>Selenomonas</taxon>
    </lineage>
</organism>
<gene>
    <name evidence="1" type="ordered locus">SELR_10660</name>
</gene>
<name>I0GPT7_SELRL</name>
<dbReference type="RefSeq" id="WP_014424211.1">
    <property type="nucleotide sequence ID" value="NC_017068.1"/>
</dbReference>
<dbReference type="HOGENOM" id="CLU_290503_0_0_9"/>
<sequence length="1053" mass="118312">MNKEIISGRLPEVIKVDTTSSSKADFLATHVPFRHIKIKHGGGLSQDFETISEDEIWQQYVREPGERHQFIVVQGANGAGKSHLIRWLYTKFQAQPRENEAVIFIRRSDNSLKGAIRQLLDRQETRDLPHRDAYERLAAAGTDINPQELKIRLYHAMLAKVQTDIVSGLTDKLKRIQKKHLLSLLSDQVFFDQYLLQPMDVNTPVERIYRRVATDGKLKGFNEEPARFKAGDFQITDEFLERLDSAGSDQKAIDYAYDLHDEQDLPVKTADYLNQFIESVIQEAAGVHPGDFESIFAEIRHELFRHGKNLTLLIEDITAFTGVNESLLNVLINEHTGTANLSGQELCRLSSLVGTTTEFYGEFRDNFRNRVTEEIYIEDTALTVGQDNTLVELAARYLNAMSLPANVLDAWAESGAEDGQLPLHKRTETNYWPTYTLSNGVALSLYPFTVQALKHLVAGMPEGQRTPRYFLTDILRTTVQCVLQGESKAFPPVYTGTAPNLQWRSAKERIHIIQQCEEGEQDRLNRFICIWGDGTASQTESHGVAILAGIPMPIYQELGFPVLRGLEDVTTIDTTIDTNPPETLLELQQEVDKNTLLANSKTPDEIAYENYEKQRLNLEQWLSGGQLSDDRNLIRNDLSDFLCSTINWQEEGVSFDNLNKIVGEKSGAPNQLIYIERCSRGKGFYELPAKLPTYQIINCLLQWRYLGRRSWSFEGAEESFYAASMWLYTIKAGVVQAVKNSSPQIGGVNAYAACAISVAVCCRMLAGGDANPETLAEHLWADNIVLPQSGSGHCRAWQGLLSYLKRPETEDALKIAHDYFNIVQSRKPSTKTFLNLDALQKCLDYLAPHGYLLEEAGQLAKEEVIGARRKPMVPAAHLAETLPKVIREEQNFLREKLSPVFEAFDLNEADLEYFEAGVLEDFSIRLDECNQALIQANKQNCFSKITKEKRKKVKENAESITSALRQVVKAIAEAPLQESLPQLARAPLADVQPLIELVDLVKDGLKRAAAAMPGEPPAPVGYVSPLLKDKEKVLKEVEDALTDIDALEEALTL</sequence>
<dbReference type="KEGG" id="sri:SELR_10660"/>
<dbReference type="Gene3D" id="3.40.50.300">
    <property type="entry name" value="P-loop containing nucleotide triphosphate hydrolases"/>
    <property type="match status" value="1"/>
</dbReference>
<dbReference type="OrthoDB" id="6400788at2"/>
<dbReference type="PATRIC" id="fig|927704.6.peg.1096"/>
<dbReference type="eggNOG" id="ENOG502ZAU0">
    <property type="taxonomic scope" value="Bacteria"/>
</dbReference>